<dbReference type="RefSeq" id="WP_196206611.1">
    <property type="nucleotide sequence ID" value="NZ_JADPUN010000422.1"/>
</dbReference>
<proteinExistence type="predicted"/>
<evidence type="ECO:0000313" key="2">
    <source>
        <dbReference type="Proteomes" id="UP000638560"/>
    </source>
</evidence>
<dbReference type="EMBL" id="JADPUN010000422">
    <property type="protein sequence ID" value="MBF9135149.1"/>
    <property type="molecule type" value="Genomic_DNA"/>
</dbReference>
<sequence length="161" mass="17184">MEQRLVPPWNADQVAALNRFQQSGWLHPFTCGDGDHGGSRPALVAAKDGWYCPDVPCGYTQPWAHVFMAGPLPAFPGVPEPGGAEARILALNTFWTRVQEGTASLGLGPSEGIDERLLKTVNDALYRVAAAVWTASREAAANQGSAPVLADEHKTDGGVRH</sequence>
<accession>A0ABS0HA02</accession>
<evidence type="ECO:0000313" key="1">
    <source>
        <dbReference type="EMBL" id="MBF9135149.1"/>
    </source>
</evidence>
<gene>
    <name evidence="1" type="ORF">I0C86_40435</name>
</gene>
<name>A0ABS0HA02_9ACTN</name>
<reference evidence="1 2" key="1">
    <citation type="submission" date="2020-11" db="EMBL/GenBank/DDBJ databases">
        <title>A novel isolate from a Black sea contaminated sediment with potential to produce alkanes: Plantactinospora alkalitolerans sp. nov.</title>
        <authorList>
            <person name="Carro L."/>
            <person name="Veyisoglu A."/>
            <person name="Guven K."/>
            <person name="Schumann P."/>
            <person name="Klenk H.-P."/>
            <person name="Sahin N."/>
        </authorList>
    </citation>
    <scope>NUCLEOTIDE SEQUENCE [LARGE SCALE GENOMIC DNA]</scope>
    <source>
        <strain evidence="1 2">S1510</strain>
    </source>
</reference>
<dbReference type="Proteomes" id="UP000638560">
    <property type="component" value="Unassembled WGS sequence"/>
</dbReference>
<protein>
    <submittedName>
        <fullName evidence="1">Uncharacterized protein</fullName>
    </submittedName>
</protein>
<keyword evidence="2" id="KW-1185">Reference proteome</keyword>
<comment type="caution">
    <text evidence="1">The sequence shown here is derived from an EMBL/GenBank/DDBJ whole genome shotgun (WGS) entry which is preliminary data.</text>
</comment>
<organism evidence="1 2">
    <name type="scientific">Plantactinospora alkalitolerans</name>
    <dbReference type="NCBI Taxonomy" id="2789879"/>
    <lineage>
        <taxon>Bacteria</taxon>
        <taxon>Bacillati</taxon>
        <taxon>Actinomycetota</taxon>
        <taxon>Actinomycetes</taxon>
        <taxon>Micromonosporales</taxon>
        <taxon>Micromonosporaceae</taxon>
        <taxon>Plantactinospora</taxon>
    </lineage>
</organism>